<dbReference type="EMBL" id="JBHSMU010000004">
    <property type="protein sequence ID" value="MFC5458840.1"/>
    <property type="molecule type" value="Genomic_DNA"/>
</dbReference>
<proteinExistence type="predicted"/>
<protein>
    <submittedName>
        <fullName evidence="2">Endonuclease/exonuclease/phosphatase family protein</fullName>
    </submittedName>
</protein>
<dbReference type="Gene3D" id="3.60.10.10">
    <property type="entry name" value="Endonuclease/exonuclease/phosphatase"/>
    <property type="match status" value="1"/>
</dbReference>
<dbReference type="Pfam" id="PF03372">
    <property type="entry name" value="Exo_endo_phos"/>
    <property type="match status" value="1"/>
</dbReference>
<name>A0ABW0KZD2_9BURK</name>
<comment type="caution">
    <text evidence="2">The sequence shown here is derived from an EMBL/GenBank/DDBJ whole genome shotgun (WGS) entry which is preliminary data.</text>
</comment>
<keyword evidence="3" id="KW-1185">Reference proteome</keyword>
<dbReference type="PANTHER" id="PTHR14859">
    <property type="entry name" value="CALCOFLUOR WHITE HYPERSENSITIVE PROTEIN PRECURSOR"/>
    <property type="match status" value="1"/>
</dbReference>
<gene>
    <name evidence="2" type="ORF">ACFPN5_03315</name>
</gene>
<organism evidence="2 3">
    <name type="scientific">Massilia niabensis</name>
    <dbReference type="NCBI Taxonomy" id="544910"/>
    <lineage>
        <taxon>Bacteria</taxon>
        <taxon>Pseudomonadati</taxon>
        <taxon>Pseudomonadota</taxon>
        <taxon>Betaproteobacteria</taxon>
        <taxon>Burkholderiales</taxon>
        <taxon>Oxalobacteraceae</taxon>
        <taxon>Telluria group</taxon>
        <taxon>Massilia</taxon>
    </lineage>
</organism>
<dbReference type="Proteomes" id="UP001596050">
    <property type="component" value="Unassembled WGS sequence"/>
</dbReference>
<keyword evidence="2" id="KW-0255">Endonuclease</keyword>
<keyword evidence="2" id="KW-0540">Nuclease</keyword>
<keyword evidence="2" id="KW-0378">Hydrolase</keyword>
<accession>A0ABW0KZD2</accession>
<evidence type="ECO:0000313" key="3">
    <source>
        <dbReference type="Proteomes" id="UP001596050"/>
    </source>
</evidence>
<evidence type="ECO:0000259" key="1">
    <source>
        <dbReference type="Pfam" id="PF03372"/>
    </source>
</evidence>
<reference evidence="3" key="1">
    <citation type="journal article" date="2019" name="Int. J. Syst. Evol. Microbiol.">
        <title>The Global Catalogue of Microorganisms (GCM) 10K type strain sequencing project: providing services to taxonomists for standard genome sequencing and annotation.</title>
        <authorList>
            <consortium name="The Broad Institute Genomics Platform"/>
            <consortium name="The Broad Institute Genome Sequencing Center for Infectious Disease"/>
            <person name="Wu L."/>
            <person name="Ma J."/>
        </authorList>
    </citation>
    <scope>NUCLEOTIDE SEQUENCE [LARGE SCALE GENOMIC DNA]</scope>
    <source>
        <strain evidence="3">KACC 12649</strain>
    </source>
</reference>
<feature type="domain" description="Endonuclease/exonuclease/phosphatase" evidence="1">
    <location>
        <begin position="5"/>
        <end position="276"/>
    </location>
</feature>
<dbReference type="InterPro" id="IPR005135">
    <property type="entry name" value="Endo/exonuclease/phosphatase"/>
</dbReference>
<dbReference type="PANTHER" id="PTHR14859:SF0">
    <property type="entry name" value="ENDONUCLEASE_EXONUCLEASE_PHOSPHATASE FAMILY PROTEIN, EXPRESSED"/>
    <property type="match status" value="1"/>
</dbReference>
<sequence length="284" mass="30544">MPKLITWNIQSARSPDGSADLGHVVGTLDRFSEFDVLCLQEVACGFQARDGTRIEDQFAGLAARLPGYSASWATPLDTLALDGARCRLGTVVFSRYPVLQVLRHSLPWPADPGVMSMPRGALELTLGTPSGLLRVVSVHLEYFSALQRSAQVDRLRELHREAVMHAHTPRPGPADRSAFAAVPRAAPAVLMGDFNMLPDSLEYARLLAPFTDGTPALRDAWHLAHPGRPHAPTVGLHDAAPDAGPPFAFDFAFVSTDLAGRVLRLQVDGAAAGSDHQPLLLELG</sequence>
<dbReference type="GO" id="GO:0004519">
    <property type="term" value="F:endonuclease activity"/>
    <property type="evidence" value="ECO:0007669"/>
    <property type="project" value="UniProtKB-KW"/>
</dbReference>
<dbReference type="InterPro" id="IPR051916">
    <property type="entry name" value="GPI-anchor_lipid_remodeler"/>
</dbReference>
<dbReference type="SUPFAM" id="SSF56219">
    <property type="entry name" value="DNase I-like"/>
    <property type="match status" value="1"/>
</dbReference>
<evidence type="ECO:0000313" key="2">
    <source>
        <dbReference type="EMBL" id="MFC5458840.1"/>
    </source>
</evidence>
<dbReference type="RefSeq" id="WP_379780085.1">
    <property type="nucleotide sequence ID" value="NZ_JBHSMU010000004.1"/>
</dbReference>
<dbReference type="InterPro" id="IPR036691">
    <property type="entry name" value="Endo/exonu/phosph_ase_sf"/>
</dbReference>